<feature type="transmembrane region" description="Helical" evidence="6">
    <location>
        <begin position="307"/>
        <end position="330"/>
    </location>
</feature>
<evidence type="ECO:0000256" key="3">
    <source>
        <dbReference type="ARBA" id="ARBA00022692"/>
    </source>
</evidence>
<dbReference type="GO" id="GO:0005886">
    <property type="term" value="C:plasma membrane"/>
    <property type="evidence" value="ECO:0007669"/>
    <property type="project" value="UniProtKB-SubCell"/>
</dbReference>
<feature type="transmembrane region" description="Helical" evidence="6">
    <location>
        <begin position="107"/>
        <end position="124"/>
    </location>
</feature>
<feature type="transmembrane region" description="Helical" evidence="6">
    <location>
        <begin position="80"/>
        <end position="101"/>
    </location>
</feature>
<reference evidence="8" key="1">
    <citation type="submission" date="2018-06" db="EMBL/GenBank/DDBJ databases">
        <authorList>
            <person name="Khan S.A."/>
        </authorList>
    </citation>
    <scope>NUCLEOTIDE SEQUENCE [LARGE SCALE GENOMIC DNA]</scope>
    <source>
        <strain evidence="8">DB-1506</strain>
    </source>
</reference>
<evidence type="ECO:0000256" key="5">
    <source>
        <dbReference type="ARBA" id="ARBA00023136"/>
    </source>
</evidence>
<dbReference type="Proteomes" id="UP000249065">
    <property type="component" value="Unassembled WGS sequence"/>
</dbReference>
<dbReference type="AlphaFoldDB" id="A0A327MFK7"/>
<dbReference type="CDD" id="cd06580">
    <property type="entry name" value="TM_PBP1_transp_TpRbsC_like"/>
    <property type="match status" value="1"/>
</dbReference>
<name>A0A327MFK7_9PROT</name>
<dbReference type="EMBL" id="QLIX01000001">
    <property type="protein sequence ID" value="RAI61042.1"/>
    <property type="molecule type" value="Genomic_DNA"/>
</dbReference>
<evidence type="ECO:0000256" key="1">
    <source>
        <dbReference type="ARBA" id="ARBA00004651"/>
    </source>
</evidence>
<evidence type="ECO:0000313" key="7">
    <source>
        <dbReference type="EMBL" id="RAI61042.1"/>
    </source>
</evidence>
<comment type="caution">
    <text evidence="7">The sequence shown here is derived from an EMBL/GenBank/DDBJ whole genome shotgun (WGS) entry which is preliminary data.</text>
</comment>
<evidence type="ECO:0000313" key="8">
    <source>
        <dbReference type="Proteomes" id="UP000249065"/>
    </source>
</evidence>
<gene>
    <name evidence="7" type="ORF">DOO78_02635</name>
</gene>
<feature type="transmembrane region" description="Helical" evidence="6">
    <location>
        <begin position="136"/>
        <end position="156"/>
    </location>
</feature>
<evidence type="ECO:0000256" key="6">
    <source>
        <dbReference type="SAM" id="Phobius"/>
    </source>
</evidence>
<dbReference type="InterPro" id="IPR001851">
    <property type="entry name" value="ABC_transp_permease"/>
</dbReference>
<dbReference type="Pfam" id="PF02653">
    <property type="entry name" value="BPD_transp_2"/>
    <property type="match status" value="1"/>
</dbReference>
<keyword evidence="5 6" id="KW-0472">Membrane</keyword>
<evidence type="ECO:0000256" key="2">
    <source>
        <dbReference type="ARBA" id="ARBA00022475"/>
    </source>
</evidence>
<feature type="transmembrane region" description="Helical" evidence="6">
    <location>
        <begin position="184"/>
        <end position="209"/>
    </location>
</feature>
<feature type="transmembrane region" description="Helical" evidence="6">
    <location>
        <begin position="230"/>
        <end position="248"/>
    </location>
</feature>
<feature type="transmembrane region" description="Helical" evidence="6">
    <location>
        <begin position="268"/>
        <end position="295"/>
    </location>
</feature>
<dbReference type="OrthoDB" id="9809785at2"/>
<dbReference type="GO" id="GO:0022857">
    <property type="term" value="F:transmembrane transporter activity"/>
    <property type="evidence" value="ECO:0007669"/>
    <property type="project" value="InterPro"/>
</dbReference>
<keyword evidence="2" id="KW-1003">Cell membrane</keyword>
<feature type="transmembrane region" description="Helical" evidence="6">
    <location>
        <begin position="53"/>
        <end position="73"/>
    </location>
</feature>
<comment type="subcellular location">
    <subcellularLocation>
        <location evidence="1">Cell membrane</location>
        <topology evidence="1">Multi-pass membrane protein</topology>
    </subcellularLocation>
</comment>
<dbReference type="PANTHER" id="PTHR47089">
    <property type="entry name" value="ABC TRANSPORTER, PERMEASE PROTEIN"/>
    <property type="match status" value="1"/>
</dbReference>
<keyword evidence="8" id="KW-1185">Reference proteome</keyword>
<dbReference type="PANTHER" id="PTHR47089:SF1">
    <property type="entry name" value="GUANOSINE ABC TRANSPORTER PERMEASE PROTEIN NUPP"/>
    <property type="match status" value="1"/>
</dbReference>
<keyword evidence="4 6" id="KW-1133">Transmembrane helix</keyword>
<organism evidence="7 8">
    <name type="scientific">Roseicella frigidaeris</name>
    <dbReference type="NCBI Taxonomy" id="2230885"/>
    <lineage>
        <taxon>Bacteria</taxon>
        <taxon>Pseudomonadati</taxon>
        <taxon>Pseudomonadota</taxon>
        <taxon>Alphaproteobacteria</taxon>
        <taxon>Acetobacterales</taxon>
        <taxon>Roseomonadaceae</taxon>
        <taxon>Roseicella</taxon>
    </lineage>
</organism>
<accession>A0A327MFK7</accession>
<sequence length="342" mass="35511">MLWLSPVLAAVLAAAGGGLVFAALGYDPLLALRTLFIDPLATLDGLTELGLKATPLLLCAIGIAIAVQAGLWNIGAEGQLTMGAIAGGGIALAFGGGGHWWILPATLLAGAAGGAAWAAIPALLKTRFHAHEILTTLMLSYVAVQILGWLVHGPWIDPEGFNFPQSRMFEPDALLPVLVEGSRLHAGALLALLAVPLAWLLLARTAAGFRLRTIGLAPRAARYAGFPERGSVWFALCLSGALAGLAGVGEAAGPVGQLQPVMSPGYGFAGIIVAFLGRLQPFGILAAALLMALIYLGGEQLQVSMQLPLAATGTIQGMLLFFLLASDVFIDHRLVWMARRHA</sequence>
<protein>
    <submittedName>
        <fullName evidence="7">ABC transporter permease</fullName>
    </submittedName>
</protein>
<keyword evidence="3 6" id="KW-0812">Transmembrane</keyword>
<proteinExistence type="predicted"/>
<evidence type="ECO:0000256" key="4">
    <source>
        <dbReference type="ARBA" id="ARBA00022989"/>
    </source>
</evidence>